<feature type="compositionally biased region" description="Basic and acidic residues" evidence="1">
    <location>
        <begin position="21"/>
        <end position="33"/>
    </location>
</feature>
<name>A0A2B7XHF1_9EURO</name>
<dbReference type="AlphaFoldDB" id="A0A2B7XHF1"/>
<sequence length="238" mass="26706">MIPNFGYFNFEDDTVPGDSSAELKQDISSRDIYDPGNPEFSHEDVNPVSDNDDDVDDDNESNEDDVLPDDTYSPESTESDFNTCFSGMTEYETPKDLIQSIIEYFDTEDAPYCFNGHNPQLEEAATNAMAAIKAVNLPSQYGPALAIVGIHDTIVLCDNSRSMRIGTMRAVLTDALMRLTQVVADLNPRNGILENDPQLGRHVYCMRGKLDDFIDREEKGQQLSTWLVQMLSVAQMRR</sequence>
<protein>
    <submittedName>
        <fullName evidence="2">Uncharacterized protein</fullName>
    </submittedName>
</protein>
<keyword evidence="3" id="KW-1185">Reference proteome</keyword>
<comment type="caution">
    <text evidence="2">The sequence shown here is derived from an EMBL/GenBank/DDBJ whole genome shotgun (WGS) entry which is preliminary data.</text>
</comment>
<organism evidence="2 3">
    <name type="scientific">Helicocarpus griseus UAMH5409</name>
    <dbReference type="NCBI Taxonomy" id="1447875"/>
    <lineage>
        <taxon>Eukaryota</taxon>
        <taxon>Fungi</taxon>
        <taxon>Dikarya</taxon>
        <taxon>Ascomycota</taxon>
        <taxon>Pezizomycotina</taxon>
        <taxon>Eurotiomycetes</taxon>
        <taxon>Eurotiomycetidae</taxon>
        <taxon>Onygenales</taxon>
        <taxon>Ajellomycetaceae</taxon>
        <taxon>Helicocarpus</taxon>
    </lineage>
</organism>
<dbReference type="EMBL" id="PDNB01000102">
    <property type="protein sequence ID" value="PGH08329.1"/>
    <property type="molecule type" value="Genomic_DNA"/>
</dbReference>
<evidence type="ECO:0000313" key="2">
    <source>
        <dbReference type="EMBL" id="PGH08329.1"/>
    </source>
</evidence>
<feature type="region of interest" description="Disordered" evidence="1">
    <location>
        <begin position="1"/>
        <end position="80"/>
    </location>
</feature>
<evidence type="ECO:0000256" key="1">
    <source>
        <dbReference type="SAM" id="MobiDB-lite"/>
    </source>
</evidence>
<feature type="compositionally biased region" description="Acidic residues" evidence="1">
    <location>
        <begin position="50"/>
        <end position="68"/>
    </location>
</feature>
<evidence type="ECO:0000313" key="3">
    <source>
        <dbReference type="Proteomes" id="UP000223968"/>
    </source>
</evidence>
<reference evidence="2 3" key="1">
    <citation type="submission" date="2017-10" db="EMBL/GenBank/DDBJ databases">
        <title>Comparative genomics in systemic dimorphic fungi from Ajellomycetaceae.</title>
        <authorList>
            <person name="Munoz J.F."/>
            <person name="Mcewen J.G."/>
            <person name="Clay O.K."/>
            <person name="Cuomo C.A."/>
        </authorList>
    </citation>
    <scope>NUCLEOTIDE SEQUENCE [LARGE SCALE GENOMIC DNA]</scope>
    <source>
        <strain evidence="2 3">UAMH5409</strain>
    </source>
</reference>
<gene>
    <name evidence="2" type="ORF">AJ79_06016</name>
</gene>
<dbReference type="Proteomes" id="UP000223968">
    <property type="component" value="Unassembled WGS sequence"/>
</dbReference>
<proteinExistence type="predicted"/>
<accession>A0A2B7XHF1</accession>